<dbReference type="KEGG" id="mmai:sS8_4148"/>
<gene>
    <name evidence="1" type="ORF">sS8_4148</name>
</gene>
<dbReference type="Proteomes" id="UP000266313">
    <property type="component" value="Chromosome"/>
</dbReference>
<protein>
    <recommendedName>
        <fullName evidence="3">Lipoprotein</fullName>
    </recommendedName>
</protein>
<dbReference type="RefSeq" id="WP_145986624.1">
    <property type="nucleotide sequence ID" value="NZ_AP017928.1"/>
</dbReference>
<keyword evidence="2" id="KW-1185">Reference proteome</keyword>
<dbReference type="AlphaFoldDB" id="A0A250KWM3"/>
<evidence type="ECO:0000313" key="2">
    <source>
        <dbReference type="Proteomes" id="UP000266313"/>
    </source>
</evidence>
<dbReference type="PROSITE" id="PS51257">
    <property type="entry name" value="PROKAR_LIPOPROTEIN"/>
    <property type="match status" value="1"/>
</dbReference>
<sequence>MVRLLSTLMVVAALSACDMVGHMKETIAHLNQAAESIEKQPGKQAQVVASYENGTLAAVTVTFAEPPAVAVDELGRIARKAVIETFKAEPGELIISLVFAKEVSAISGIQEPACPDASGRPTPLCN</sequence>
<evidence type="ECO:0008006" key="3">
    <source>
        <dbReference type="Google" id="ProtNLM"/>
    </source>
</evidence>
<reference evidence="1 2" key="1">
    <citation type="submission" date="2016-12" db="EMBL/GenBank/DDBJ databases">
        <title>Genome sequencing of Methylocaldum marinum.</title>
        <authorList>
            <person name="Takeuchi M."/>
            <person name="Kamagata Y."/>
            <person name="Hiraoka S."/>
            <person name="Oshima K."/>
            <person name="Hattori M."/>
            <person name="Iwasaki W."/>
        </authorList>
    </citation>
    <scope>NUCLEOTIDE SEQUENCE [LARGE SCALE GENOMIC DNA]</scope>
    <source>
        <strain evidence="1 2">S8</strain>
    </source>
</reference>
<accession>A0A250KWM3</accession>
<dbReference type="EMBL" id="AP017928">
    <property type="protein sequence ID" value="BBA36078.1"/>
    <property type="molecule type" value="Genomic_DNA"/>
</dbReference>
<name>A0A250KWM3_9GAMM</name>
<organism evidence="1 2">
    <name type="scientific">Methylocaldum marinum</name>
    <dbReference type="NCBI Taxonomy" id="1432792"/>
    <lineage>
        <taxon>Bacteria</taxon>
        <taxon>Pseudomonadati</taxon>
        <taxon>Pseudomonadota</taxon>
        <taxon>Gammaproteobacteria</taxon>
        <taxon>Methylococcales</taxon>
        <taxon>Methylococcaceae</taxon>
        <taxon>Methylocaldum</taxon>
    </lineage>
</organism>
<proteinExistence type="predicted"/>
<evidence type="ECO:0000313" key="1">
    <source>
        <dbReference type="EMBL" id="BBA36078.1"/>
    </source>
</evidence>